<gene>
    <name evidence="2" type="ORF">RRG08_014158</name>
</gene>
<dbReference type="PANTHER" id="PTHR47055">
    <property type="entry name" value="DDE_TNP_1_7 DOMAIN-CONTAINING PROTEIN"/>
    <property type="match status" value="1"/>
</dbReference>
<dbReference type="AlphaFoldDB" id="A0AAE0Z0B3"/>
<sequence length="139" mass="16073">MDLILDVGAEDRYSKAVSSKTPVNRFEKTLSWLHFADKIRMDKICSFLTILSDHYLQFWPPSQYINADDSKVPYCSRHRAKQFICGKPFRYGNKIWCLNTPYVYVIEMEPYQGQGPVPIKTALKMGGFIVVDLLSELPM</sequence>
<evidence type="ECO:0000313" key="3">
    <source>
        <dbReference type="Proteomes" id="UP001283361"/>
    </source>
</evidence>
<name>A0AAE0Z0B3_9GAST</name>
<dbReference type="InterPro" id="IPR029526">
    <property type="entry name" value="PGBD"/>
</dbReference>
<dbReference type="Proteomes" id="UP001283361">
    <property type="component" value="Unassembled WGS sequence"/>
</dbReference>
<evidence type="ECO:0000259" key="1">
    <source>
        <dbReference type="Pfam" id="PF13843"/>
    </source>
</evidence>
<dbReference type="EMBL" id="JAWDGP010005061">
    <property type="protein sequence ID" value="KAK3759921.1"/>
    <property type="molecule type" value="Genomic_DNA"/>
</dbReference>
<proteinExistence type="predicted"/>
<organism evidence="2 3">
    <name type="scientific">Elysia crispata</name>
    <name type="common">lettuce slug</name>
    <dbReference type="NCBI Taxonomy" id="231223"/>
    <lineage>
        <taxon>Eukaryota</taxon>
        <taxon>Metazoa</taxon>
        <taxon>Spiralia</taxon>
        <taxon>Lophotrochozoa</taxon>
        <taxon>Mollusca</taxon>
        <taxon>Gastropoda</taxon>
        <taxon>Heterobranchia</taxon>
        <taxon>Euthyneura</taxon>
        <taxon>Panpulmonata</taxon>
        <taxon>Sacoglossa</taxon>
        <taxon>Placobranchoidea</taxon>
        <taxon>Plakobranchidae</taxon>
        <taxon>Elysia</taxon>
    </lineage>
</organism>
<evidence type="ECO:0000313" key="2">
    <source>
        <dbReference type="EMBL" id="KAK3759921.1"/>
    </source>
</evidence>
<reference evidence="2" key="1">
    <citation type="journal article" date="2023" name="G3 (Bethesda)">
        <title>A reference genome for the long-term kleptoplast-retaining sea slug Elysia crispata morphotype clarki.</title>
        <authorList>
            <person name="Eastman K.E."/>
            <person name="Pendleton A.L."/>
            <person name="Shaikh M.A."/>
            <person name="Suttiyut T."/>
            <person name="Ogas R."/>
            <person name="Tomko P."/>
            <person name="Gavelis G."/>
            <person name="Widhalm J.R."/>
            <person name="Wisecaver J.H."/>
        </authorList>
    </citation>
    <scope>NUCLEOTIDE SEQUENCE</scope>
    <source>
        <strain evidence="2">ECLA1</strain>
    </source>
</reference>
<protein>
    <recommendedName>
        <fullName evidence="1">PiggyBac transposable element-derived protein domain-containing protein</fullName>
    </recommendedName>
</protein>
<comment type="caution">
    <text evidence="2">The sequence shown here is derived from an EMBL/GenBank/DDBJ whole genome shotgun (WGS) entry which is preliminary data.</text>
</comment>
<accession>A0AAE0Z0B3</accession>
<dbReference type="PANTHER" id="PTHR47055:SF3">
    <property type="entry name" value="PHORBOL-ESTER_DAG-TYPE DOMAIN-CONTAINING PROTEIN"/>
    <property type="match status" value="1"/>
</dbReference>
<feature type="domain" description="PiggyBac transposable element-derived protein" evidence="1">
    <location>
        <begin position="16"/>
        <end position="119"/>
    </location>
</feature>
<keyword evidence="3" id="KW-1185">Reference proteome</keyword>
<dbReference type="GO" id="GO:0043565">
    <property type="term" value="F:sequence-specific DNA binding"/>
    <property type="evidence" value="ECO:0007669"/>
    <property type="project" value="TreeGrafter"/>
</dbReference>
<dbReference type="InterPro" id="IPR052638">
    <property type="entry name" value="PiggyBac_TE-derived"/>
</dbReference>
<dbReference type="Pfam" id="PF13843">
    <property type="entry name" value="DDE_Tnp_1_7"/>
    <property type="match status" value="1"/>
</dbReference>